<evidence type="ECO:0000256" key="3">
    <source>
        <dbReference type="ARBA" id="ARBA00023186"/>
    </source>
</evidence>
<comment type="similarity">
    <text evidence="1 4 5">Belongs to the GrpE family.</text>
</comment>
<feature type="region of interest" description="Disordered" evidence="6">
    <location>
        <begin position="1"/>
        <end position="42"/>
    </location>
</feature>
<dbReference type="GO" id="GO:0051082">
    <property type="term" value="F:unfolded protein binding"/>
    <property type="evidence" value="ECO:0007669"/>
    <property type="project" value="TreeGrafter"/>
</dbReference>
<evidence type="ECO:0000256" key="5">
    <source>
        <dbReference type="RuleBase" id="RU004478"/>
    </source>
</evidence>
<evidence type="ECO:0000256" key="4">
    <source>
        <dbReference type="HAMAP-Rule" id="MF_01151"/>
    </source>
</evidence>
<dbReference type="GO" id="GO:0006457">
    <property type="term" value="P:protein folding"/>
    <property type="evidence" value="ECO:0007669"/>
    <property type="project" value="InterPro"/>
</dbReference>
<name>A0A4Y6UK80_9PROT</name>
<dbReference type="KEGG" id="ssam:E3D00_05325"/>
<dbReference type="OrthoDB" id="9789811at2"/>
<dbReference type="RefSeq" id="WP_141460610.1">
    <property type="nucleotide sequence ID" value="NZ_CP038141.1"/>
</dbReference>
<dbReference type="EMBL" id="CP038141">
    <property type="protein sequence ID" value="QDH17048.1"/>
    <property type="molecule type" value="Genomic_DNA"/>
</dbReference>
<keyword evidence="3 4" id="KW-0143">Chaperone</keyword>
<organism evidence="7 8">
    <name type="scientific">Swingsia samuiensis</name>
    <dbReference type="NCBI Taxonomy" id="1293412"/>
    <lineage>
        <taxon>Bacteria</taxon>
        <taxon>Pseudomonadati</taxon>
        <taxon>Pseudomonadota</taxon>
        <taxon>Alphaproteobacteria</taxon>
        <taxon>Acetobacterales</taxon>
        <taxon>Acetobacteraceae</taxon>
        <taxon>Swingsia</taxon>
    </lineage>
</organism>
<gene>
    <name evidence="4 7" type="primary">grpE</name>
    <name evidence="7" type="ORF">E3D00_05325</name>
</gene>
<dbReference type="Proteomes" id="UP000316313">
    <property type="component" value="Chromosome"/>
</dbReference>
<feature type="compositionally biased region" description="Basic and acidic residues" evidence="6">
    <location>
        <begin position="1"/>
        <end position="15"/>
    </location>
</feature>
<reference evidence="7 8" key="1">
    <citation type="submission" date="2019-03" db="EMBL/GenBank/DDBJ databases">
        <title>The complete genome sequence of Swingsia samuiensis NBRC107927(T).</title>
        <authorList>
            <person name="Chua K.-O."/>
            <person name="Chan K.-G."/>
            <person name="See-Too W.-S."/>
        </authorList>
    </citation>
    <scope>NUCLEOTIDE SEQUENCE [LARGE SCALE GENOMIC DNA]</scope>
    <source>
        <strain evidence="7 8">AH83</strain>
    </source>
</reference>
<keyword evidence="4" id="KW-0963">Cytoplasm</keyword>
<dbReference type="PANTHER" id="PTHR21237:SF23">
    <property type="entry name" value="GRPE PROTEIN HOMOLOG, MITOCHONDRIAL"/>
    <property type="match status" value="1"/>
</dbReference>
<evidence type="ECO:0000313" key="7">
    <source>
        <dbReference type="EMBL" id="QDH17048.1"/>
    </source>
</evidence>
<dbReference type="InterPro" id="IPR009012">
    <property type="entry name" value="GrpE_head"/>
</dbReference>
<sequence length="198" mass="22046">MPDQNTHPEHSHDAPEQGVENPAMNEQTSNTETPENVSAEDRIKALEAEVADLKDRWVRSEAENQNVRNRAKRDLEDARQYTIQKFAKDVVEAAENLKRGLASLPAKTDGEDELISKLREGIEGTERSFLNILERHGITSEDPTGKPFDANLHQAMAEQPSDQHESGHVIQAWTPAWLLKGRLLKPAMVVVSKGPSAT</sequence>
<dbReference type="HAMAP" id="MF_01151">
    <property type="entry name" value="GrpE"/>
    <property type="match status" value="1"/>
</dbReference>
<dbReference type="GO" id="GO:0042803">
    <property type="term" value="F:protein homodimerization activity"/>
    <property type="evidence" value="ECO:0007669"/>
    <property type="project" value="InterPro"/>
</dbReference>
<feature type="compositionally biased region" description="Polar residues" evidence="6">
    <location>
        <begin position="24"/>
        <end position="36"/>
    </location>
</feature>
<dbReference type="Gene3D" id="2.30.22.10">
    <property type="entry name" value="Head domain of nucleotide exchange factor GrpE"/>
    <property type="match status" value="1"/>
</dbReference>
<evidence type="ECO:0000256" key="6">
    <source>
        <dbReference type="SAM" id="MobiDB-lite"/>
    </source>
</evidence>
<dbReference type="AlphaFoldDB" id="A0A4Y6UK80"/>
<dbReference type="Gene3D" id="3.90.20.20">
    <property type="match status" value="1"/>
</dbReference>
<keyword evidence="2 4" id="KW-0346">Stress response</keyword>
<keyword evidence="8" id="KW-1185">Reference proteome</keyword>
<dbReference type="GO" id="GO:0005737">
    <property type="term" value="C:cytoplasm"/>
    <property type="evidence" value="ECO:0007669"/>
    <property type="project" value="UniProtKB-SubCell"/>
</dbReference>
<dbReference type="InterPro" id="IPR013805">
    <property type="entry name" value="GrpE_CC"/>
</dbReference>
<evidence type="ECO:0000256" key="1">
    <source>
        <dbReference type="ARBA" id="ARBA00009054"/>
    </source>
</evidence>
<comment type="subunit">
    <text evidence="4">Homodimer.</text>
</comment>
<comment type="function">
    <text evidence="4">Participates actively in the response to hyperosmotic and heat shock by preventing the aggregation of stress-denatured proteins, in association with DnaK and GrpE. It is the nucleotide exchange factor for DnaK and may function as a thermosensor. Unfolded proteins bind initially to DnaJ; upon interaction with the DnaJ-bound protein, DnaK hydrolyzes its bound ATP, resulting in the formation of a stable complex. GrpE releases ADP from DnaK; ATP binding to DnaK triggers the release of the substrate protein, thus completing the reaction cycle. Several rounds of ATP-dependent interactions between DnaJ, DnaK and GrpE are required for fully efficient folding.</text>
</comment>
<dbReference type="SUPFAM" id="SSF58014">
    <property type="entry name" value="Coiled-coil domain of nucleotide exchange factor GrpE"/>
    <property type="match status" value="1"/>
</dbReference>
<proteinExistence type="inferred from homology"/>
<evidence type="ECO:0000256" key="2">
    <source>
        <dbReference type="ARBA" id="ARBA00023016"/>
    </source>
</evidence>
<dbReference type="InterPro" id="IPR000740">
    <property type="entry name" value="GrpE"/>
</dbReference>
<dbReference type="GO" id="GO:0051087">
    <property type="term" value="F:protein-folding chaperone binding"/>
    <property type="evidence" value="ECO:0007669"/>
    <property type="project" value="InterPro"/>
</dbReference>
<dbReference type="PANTHER" id="PTHR21237">
    <property type="entry name" value="GRPE PROTEIN"/>
    <property type="match status" value="1"/>
</dbReference>
<dbReference type="SUPFAM" id="SSF51064">
    <property type="entry name" value="Head domain of nucleotide exchange factor GrpE"/>
    <property type="match status" value="1"/>
</dbReference>
<comment type="subcellular location">
    <subcellularLocation>
        <location evidence="4">Cytoplasm</location>
    </subcellularLocation>
</comment>
<evidence type="ECO:0000313" key="8">
    <source>
        <dbReference type="Proteomes" id="UP000316313"/>
    </source>
</evidence>
<dbReference type="PRINTS" id="PR00773">
    <property type="entry name" value="GRPEPROTEIN"/>
</dbReference>
<accession>A0A4Y6UK80</accession>
<dbReference type="GO" id="GO:0000774">
    <property type="term" value="F:adenyl-nucleotide exchange factor activity"/>
    <property type="evidence" value="ECO:0007669"/>
    <property type="project" value="InterPro"/>
</dbReference>
<dbReference type="Pfam" id="PF01025">
    <property type="entry name" value="GrpE"/>
    <property type="match status" value="1"/>
</dbReference>
<dbReference type="CDD" id="cd00446">
    <property type="entry name" value="GrpE"/>
    <property type="match status" value="1"/>
</dbReference>
<protein>
    <recommendedName>
        <fullName evidence="4">Protein GrpE</fullName>
    </recommendedName>
    <alternativeName>
        <fullName evidence="4">HSP-70 cofactor</fullName>
    </alternativeName>
</protein>